<evidence type="ECO:0000256" key="4">
    <source>
        <dbReference type="ARBA" id="ARBA00012780"/>
    </source>
</evidence>
<dbReference type="Proteomes" id="UP001374535">
    <property type="component" value="Chromosome 5"/>
</dbReference>
<dbReference type="Gene3D" id="3.20.20.80">
    <property type="entry name" value="Glycosidases"/>
    <property type="match status" value="1"/>
</dbReference>
<dbReference type="EMBL" id="CP144696">
    <property type="protein sequence ID" value="WVZ13045.1"/>
    <property type="molecule type" value="Genomic_DNA"/>
</dbReference>
<dbReference type="GO" id="GO:0005975">
    <property type="term" value="P:carbohydrate metabolic process"/>
    <property type="evidence" value="ECO:0007669"/>
    <property type="project" value="InterPro"/>
</dbReference>
<keyword evidence="17" id="KW-0812">Transmembrane</keyword>
<keyword evidence="6" id="KW-0336">GPI-anchor</keyword>
<comment type="catalytic activity">
    <reaction evidence="1">
        <text>Hydrolysis of (1-&gt;3)-beta-D-glucosidic linkages in (1-&gt;3)-beta-D-glucans.</text>
        <dbReference type="EC" id="3.2.1.39"/>
    </reaction>
</comment>
<dbReference type="FunFam" id="1.20.58.1040:FF:000001">
    <property type="entry name" value="Glucan endo-1,3-beta-glucosidase 4"/>
    <property type="match status" value="1"/>
</dbReference>
<evidence type="ECO:0000313" key="20">
    <source>
        <dbReference type="Proteomes" id="UP001374535"/>
    </source>
</evidence>
<keyword evidence="9 17" id="KW-0472">Membrane</keyword>
<keyword evidence="20" id="KW-1185">Reference proteome</keyword>
<evidence type="ECO:0000256" key="10">
    <source>
        <dbReference type="ARBA" id="ARBA00023157"/>
    </source>
</evidence>
<keyword evidence="11" id="KW-0325">Glycoprotein</keyword>
<name>A0AAQ3NQ30_VIGMU</name>
<evidence type="ECO:0000256" key="15">
    <source>
        <dbReference type="ARBA" id="ARBA00033417"/>
    </source>
</evidence>
<dbReference type="PANTHER" id="PTHR31044:SF140">
    <property type="entry name" value="EXPRESSED PROTEIN"/>
    <property type="match status" value="1"/>
</dbReference>
<dbReference type="FunFam" id="3.20.20.80:FF:000244">
    <property type="entry name" value="O-Glycosyl hydrolases family 17 protein"/>
    <property type="match status" value="1"/>
</dbReference>
<evidence type="ECO:0000256" key="6">
    <source>
        <dbReference type="ARBA" id="ARBA00022622"/>
    </source>
</evidence>
<sequence length="524" mass="58504">MWNCRCRQCGERETHKHRNTITGQESIEFLNLCETSDDILQASSQADELPLAVSVNAEDLNEVSFSILLAERWLRNNVLAHYPASNITTIVVGTTAFCQQHQHNHLSEVLSSLKNVYHSLKRWGLEKDIKVSVAFTLDCLSLNRVYSNNDLKMVKPLLEFLQEVNSTYSVIPHNGFSHFSDKSLSLVSSHFDSLKKLGFFCLSNINVIAIVTKGRKNTARKLSVVDFSPIGSLPVRPAPTPEIAKPPMISSNVPLPPLAQVVSSPPPILSPAFAPEEPPFGVPASSPHGFTLPPCDPLHNGSPYPQIFPVQKVWCVAKPSVPEETLQQAMDYACGEGGADCMEITPQGNCYYPDTVVAHASYAFNSYWQKHKRNGGTCNFGGTAMLINADPSKHALSILSLFSQICFSLVSFIVGLFLAKRNQSGAGDLLFVAVSVEDFMLSGKCCPLNFLGLMGHLLQLFYSLFYILVFPKEGETKFKKMLLPKKHYWMGYRRMKKEQRSGTVCIQRTRLYLKRSKRFSRGYR</sequence>
<evidence type="ECO:0000256" key="7">
    <source>
        <dbReference type="ARBA" id="ARBA00022729"/>
    </source>
</evidence>
<keyword evidence="7" id="KW-0732">Signal</keyword>
<evidence type="ECO:0000256" key="17">
    <source>
        <dbReference type="SAM" id="Phobius"/>
    </source>
</evidence>
<proteinExistence type="inferred from homology"/>
<evidence type="ECO:0000256" key="12">
    <source>
        <dbReference type="ARBA" id="ARBA00023288"/>
    </source>
</evidence>
<evidence type="ECO:0000256" key="3">
    <source>
        <dbReference type="ARBA" id="ARBA00008773"/>
    </source>
</evidence>
<protein>
    <recommendedName>
        <fullName evidence="4">glucan endo-1,3-beta-D-glucosidase</fullName>
        <ecNumber evidence="4">3.2.1.39</ecNumber>
    </recommendedName>
    <alternativeName>
        <fullName evidence="14">(1-&gt;3)-beta-glucan endohydrolase</fullName>
    </alternativeName>
    <alternativeName>
        <fullName evidence="15">Beta-1,3-endoglucanase</fullName>
    </alternativeName>
</protein>
<dbReference type="SMART" id="SM00768">
    <property type="entry name" value="X8"/>
    <property type="match status" value="1"/>
</dbReference>
<evidence type="ECO:0000256" key="2">
    <source>
        <dbReference type="ARBA" id="ARBA00004609"/>
    </source>
</evidence>
<dbReference type="Pfam" id="PF07983">
    <property type="entry name" value="X8"/>
    <property type="match status" value="1"/>
</dbReference>
<keyword evidence="12" id="KW-0449">Lipoprotein</keyword>
<evidence type="ECO:0000256" key="14">
    <source>
        <dbReference type="ARBA" id="ARBA00033335"/>
    </source>
</evidence>
<dbReference type="EC" id="3.2.1.39" evidence="4"/>
<evidence type="ECO:0000256" key="8">
    <source>
        <dbReference type="ARBA" id="ARBA00022801"/>
    </source>
</evidence>
<dbReference type="SUPFAM" id="SSF51445">
    <property type="entry name" value="(Trans)glycosidases"/>
    <property type="match status" value="1"/>
</dbReference>
<dbReference type="InterPro" id="IPR000490">
    <property type="entry name" value="Glyco_hydro_17"/>
</dbReference>
<dbReference type="InterPro" id="IPR012946">
    <property type="entry name" value="X8"/>
</dbReference>
<dbReference type="GO" id="GO:0009506">
    <property type="term" value="C:plasmodesma"/>
    <property type="evidence" value="ECO:0007669"/>
    <property type="project" value="UniProtKB-ARBA"/>
</dbReference>
<comment type="similarity">
    <text evidence="3 16">Belongs to the glycosyl hydrolase 17 family.</text>
</comment>
<comment type="subcellular location">
    <subcellularLocation>
        <location evidence="2">Cell membrane</location>
        <topology evidence="2">Lipid-anchor</topology>
        <topology evidence="2">GPI-anchor</topology>
    </subcellularLocation>
</comment>
<keyword evidence="10" id="KW-1015">Disulfide bond</keyword>
<dbReference type="AlphaFoldDB" id="A0AAQ3NQ30"/>
<organism evidence="19 20">
    <name type="scientific">Vigna mungo</name>
    <name type="common">Black gram</name>
    <name type="synonym">Phaseolus mungo</name>
    <dbReference type="NCBI Taxonomy" id="3915"/>
    <lineage>
        <taxon>Eukaryota</taxon>
        <taxon>Viridiplantae</taxon>
        <taxon>Streptophyta</taxon>
        <taxon>Embryophyta</taxon>
        <taxon>Tracheophyta</taxon>
        <taxon>Spermatophyta</taxon>
        <taxon>Magnoliopsida</taxon>
        <taxon>eudicotyledons</taxon>
        <taxon>Gunneridae</taxon>
        <taxon>Pentapetalae</taxon>
        <taxon>rosids</taxon>
        <taxon>fabids</taxon>
        <taxon>Fabales</taxon>
        <taxon>Fabaceae</taxon>
        <taxon>Papilionoideae</taxon>
        <taxon>50 kb inversion clade</taxon>
        <taxon>NPAAA clade</taxon>
        <taxon>indigoferoid/millettioid clade</taxon>
        <taxon>Phaseoleae</taxon>
        <taxon>Vigna</taxon>
    </lineage>
</organism>
<evidence type="ECO:0000256" key="1">
    <source>
        <dbReference type="ARBA" id="ARBA00000382"/>
    </source>
</evidence>
<reference evidence="19 20" key="1">
    <citation type="journal article" date="2023" name="Life. Sci Alliance">
        <title>Evolutionary insights into 3D genome organization and epigenetic landscape of Vigna mungo.</title>
        <authorList>
            <person name="Junaid A."/>
            <person name="Singh B."/>
            <person name="Bhatia S."/>
        </authorList>
    </citation>
    <scope>NUCLEOTIDE SEQUENCE [LARGE SCALE GENOMIC DNA]</scope>
    <source>
        <strain evidence="19">Urdbean</strain>
    </source>
</reference>
<dbReference type="InterPro" id="IPR017853">
    <property type="entry name" value="GH"/>
</dbReference>
<keyword evidence="8" id="KW-0378">Hydrolase</keyword>
<dbReference type="GO" id="GO:0005886">
    <property type="term" value="C:plasma membrane"/>
    <property type="evidence" value="ECO:0007669"/>
    <property type="project" value="UniProtKB-SubCell"/>
</dbReference>
<dbReference type="GO" id="GO:0098552">
    <property type="term" value="C:side of membrane"/>
    <property type="evidence" value="ECO:0007669"/>
    <property type="project" value="UniProtKB-KW"/>
</dbReference>
<gene>
    <name evidence="19" type="ORF">V8G54_017575</name>
</gene>
<dbReference type="Pfam" id="PF00332">
    <property type="entry name" value="Glyco_hydro_17"/>
    <property type="match status" value="1"/>
</dbReference>
<dbReference type="Gene3D" id="1.20.58.1040">
    <property type="match status" value="1"/>
</dbReference>
<evidence type="ECO:0000313" key="19">
    <source>
        <dbReference type="EMBL" id="WVZ13045.1"/>
    </source>
</evidence>
<feature type="transmembrane region" description="Helical" evidence="17">
    <location>
        <begin position="448"/>
        <end position="470"/>
    </location>
</feature>
<keyword evidence="17" id="KW-1133">Transmembrane helix</keyword>
<feature type="transmembrane region" description="Helical" evidence="17">
    <location>
        <begin position="395"/>
        <end position="418"/>
    </location>
</feature>
<keyword evidence="5" id="KW-1003">Cell membrane</keyword>
<accession>A0AAQ3NQ30</accession>
<dbReference type="PANTHER" id="PTHR31044">
    <property type="entry name" value="BETA-1,3 GLUCANASE"/>
    <property type="match status" value="1"/>
</dbReference>
<evidence type="ECO:0000259" key="18">
    <source>
        <dbReference type="SMART" id="SM00768"/>
    </source>
</evidence>
<evidence type="ECO:0000256" key="9">
    <source>
        <dbReference type="ARBA" id="ARBA00023136"/>
    </source>
</evidence>
<dbReference type="InterPro" id="IPR044788">
    <property type="entry name" value="X8_dom_prot"/>
</dbReference>
<evidence type="ECO:0000256" key="13">
    <source>
        <dbReference type="ARBA" id="ARBA00023295"/>
    </source>
</evidence>
<keyword evidence="13" id="KW-0326">Glycosidase</keyword>
<dbReference type="GO" id="GO:0042973">
    <property type="term" value="F:glucan endo-1,3-beta-D-glucosidase activity"/>
    <property type="evidence" value="ECO:0007669"/>
    <property type="project" value="UniProtKB-EC"/>
</dbReference>
<evidence type="ECO:0000256" key="5">
    <source>
        <dbReference type="ARBA" id="ARBA00022475"/>
    </source>
</evidence>
<evidence type="ECO:0000256" key="11">
    <source>
        <dbReference type="ARBA" id="ARBA00023180"/>
    </source>
</evidence>
<evidence type="ECO:0000256" key="16">
    <source>
        <dbReference type="RuleBase" id="RU004335"/>
    </source>
</evidence>
<feature type="domain" description="X8" evidence="18">
    <location>
        <begin position="313"/>
        <end position="408"/>
    </location>
</feature>